<protein>
    <submittedName>
        <fullName evidence="1">Uncharacterized protein</fullName>
    </submittedName>
</protein>
<accession>A0A0A9ANX9</accession>
<organism evidence="1">
    <name type="scientific">Arundo donax</name>
    <name type="common">Giant reed</name>
    <name type="synonym">Donax arundinaceus</name>
    <dbReference type="NCBI Taxonomy" id="35708"/>
    <lineage>
        <taxon>Eukaryota</taxon>
        <taxon>Viridiplantae</taxon>
        <taxon>Streptophyta</taxon>
        <taxon>Embryophyta</taxon>
        <taxon>Tracheophyta</taxon>
        <taxon>Spermatophyta</taxon>
        <taxon>Magnoliopsida</taxon>
        <taxon>Liliopsida</taxon>
        <taxon>Poales</taxon>
        <taxon>Poaceae</taxon>
        <taxon>PACMAD clade</taxon>
        <taxon>Arundinoideae</taxon>
        <taxon>Arundineae</taxon>
        <taxon>Arundo</taxon>
    </lineage>
</organism>
<reference evidence="1" key="1">
    <citation type="submission" date="2014-09" db="EMBL/GenBank/DDBJ databases">
        <authorList>
            <person name="Magalhaes I.L.F."/>
            <person name="Oliveira U."/>
            <person name="Santos F.R."/>
            <person name="Vidigal T.H.D.A."/>
            <person name="Brescovit A.D."/>
            <person name="Santos A.J."/>
        </authorList>
    </citation>
    <scope>NUCLEOTIDE SEQUENCE</scope>
    <source>
        <tissue evidence="1">Shoot tissue taken approximately 20 cm above the soil surface</tissue>
    </source>
</reference>
<dbReference type="AlphaFoldDB" id="A0A0A9ANX9"/>
<name>A0A0A9ANX9_ARUDO</name>
<sequence length="56" mass="6236">MIRSSSAERFDCSLAMIRVTHHTPRTTSTRKKCREPSMRMSVGCFQGNGMSAVTLS</sequence>
<reference evidence="1" key="2">
    <citation type="journal article" date="2015" name="Data Brief">
        <title>Shoot transcriptome of the giant reed, Arundo donax.</title>
        <authorList>
            <person name="Barrero R.A."/>
            <person name="Guerrero F.D."/>
            <person name="Moolhuijzen P."/>
            <person name="Goolsby J.A."/>
            <person name="Tidwell J."/>
            <person name="Bellgard S.E."/>
            <person name="Bellgard M.I."/>
        </authorList>
    </citation>
    <scope>NUCLEOTIDE SEQUENCE</scope>
    <source>
        <tissue evidence="1">Shoot tissue taken approximately 20 cm above the soil surface</tissue>
    </source>
</reference>
<evidence type="ECO:0000313" key="1">
    <source>
        <dbReference type="EMBL" id="JAD48802.1"/>
    </source>
</evidence>
<proteinExistence type="predicted"/>
<dbReference type="EMBL" id="GBRH01249093">
    <property type="protein sequence ID" value="JAD48802.1"/>
    <property type="molecule type" value="Transcribed_RNA"/>
</dbReference>